<dbReference type="Pfam" id="PF04354">
    <property type="entry name" value="ZipA_C"/>
    <property type="match status" value="1"/>
</dbReference>
<dbReference type="GO" id="GO:0000917">
    <property type="term" value="P:division septum assembly"/>
    <property type="evidence" value="ECO:0007669"/>
    <property type="project" value="TreeGrafter"/>
</dbReference>
<keyword evidence="4 8" id="KW-0812">Transmembrane</keyword>
<dbReference type="RefSeq" id="WP_078743953.1">
    <property type="nucleotide sequence ID" value="NZ_FUXG01000002.1"/>
</dbReference>
<evidence type="ECO:0000256" key="5">
    <source>
        <dbReference type="ARBA" id="ARBA00022989"/>
    </source>
</evidence>
<dbReference type="SUPFAM" id="SSF64383">
    <property type="entry name" value="Cell-division protein ZipA, C-terminal domain"/>
    <property type="match status" value="1"/>
</dbReference>
<dbReference type="STRING" id="64969.SAMN02745127_00327"/>
<comment type="similarity">
    <text evidence="8 9">Belongs to the ZipA family.</text>
</comment>
<evidence type="ECO:0000256" key="6">
    <source>
        <dbReference type="ARBA" id="ARBA00023136"/>
    </source>
</evidence>
<organism evidence="13 14">
    <name type="scientific">Oceanospirillum multiglobuliferum</name>
    <dbReference type="NCBI Taxonomy" id="64969"/>
    <lineage>
        <taxon>Bacteria</taxon>
        <taxon>Pseudomonadati</taxon>
        <taxon>Pseudomonadota</taxon>
        <taxon>Gammaproteobacteria</taxon>
        <taxon>Oceanospirillales</taxon>
        <taxon>Oceanospirillaceae</taxon>
        <taxon>Oceanospirillum</taxon>
    </lineage>
</organism>
<keyword evidence="10" id="KW-0175">Coiled coil</keyword>
<dbReference type="Gene3D" id="3.30.1400.10">
    <property type="entry name" value="ZipA, C-terminal FtsZ-binding domain"/>
    <property type="match status" value="1"/>
</dbReference>
<feature type="coiled-coil region" evidence="10">
    <location>
        <begin position="258"/>
        <end position="303"/>
    </location>
</feature>
<sequence>MGLREWLMVFGGVIVLVIIADGIRRMRKASKDQHEFDQAAQEREAEIQRELPKGGARIVKTLDPEVFENDPIPVLRQVVSVSSDNADQASEVDSQNELYRPSFVEEYEQSLSQSEYSASENDLADDRQSVSNSQQEDQLEPEFDEPEQEEQPWRYKTQQELYEQAMHDQELHDQEQLEPEYAADPYFEASIDDVVPDDVAQPENLHEADEQVYISASALDLEIENDALARDSVVHEEADDTDELDAQAVSQAMAAAYAAEQKALQAQLEQEAKLARLQEEYEREQARLEQEQARQLAAEAKAQAELEAKAAAEAVDPVKAAAMRILGACVEKRPLVRKSLHDHYEPKALTRSAPRNQANAEPALTQPKPQIQAAPKPPTQAAPKPEAKVEVLREKPVKRQPLLSEEDERNQLAEASELLVLNVKCKDAEGFSGPRLLQVALACGMQYGEMQVFHRFLKTERGPHIQFSMLSSVNPGTFDMDNIDELSLPSVTFIMGLPAPGSSQECFTYMLETAKVIVKNLNGELRDEQRSVMTPQTIEHYRQRIQDFERKQLTRAR</sequence>
<dbReference type="AlphaFoldDB" id="A0A1T4L6D1"/>
<comment type="subcellular location">
    <subcellularLocation>
        <location evidence="8">Cell inner membrane</location>
        <topology evidence="8">Single-pass type I membrane protein</topology>
    </subcellularLocation>
    <text evidence="8">Localizes to the Z ring in an FtsZ-dependent manner.</text>
</comment>
<dbReference type="Proteomes" id="UP000191418">
    <property type="component" value="Unassembled WGS sequence"/>
</dbReference>
<accession>A0A1T4L6D1</accession>
<feature type="compositionally biased region" description="Acidic residues" evidence="11">
    <location>
        <begin position="137"/>
        <end position="150"/>
    </location>
</feature>
<dbReference type="NCBIfam" id="TIGR02205">
    <property type="entry name" value="septum_zipA"/>
    <property type="match status" value="1"/>
</dbReference>
<keyword evidence="2 8" id="KW-0997">Cell inner membrane</keyword>
<dbReference type="InterPro" id="IPR011919">
    <property type="entry name" value="Cell_div_ZipA"/>
</dbReference>
<dbReference type="HAMAP" id="MF_00509">
    <property type="entry name" value="ZipA"/>
    <property type="match status" value="1"/>
</dbReference>
<evidence type="ECO:0000256" key="2">
    <source>
        <dbReference type="ARBA" id="ARBA00022519"/>
    </source>
</evidence>
<keyword evidence="1 8" id="KW-1003">Cell membrane</keyword>
<evidence type="ECO:0000256" key="7">
    <source>
        <dbReference type="ARBA" id="ARBA00023306"/>
    </source>
</evidence>
<evidence type="ECO:0000313" key="13">
    <source>
        <dbReference type="EMBL" id="OPX56778.1"/>
    </source>
</evidence>
<evidence type="ECO:0000256" key="11">
    <source>
        <dbReference type="SAM" id="MobiDB-lite"/>
    </source>
</evidence>
<feature type="compositionally biased region" description="Low complexity" evidence="11">
    <location>
        <begin position="109"/>
        <end position="120"/>
    </location>
</feature>
<evidence type="ECO:0000313" key="14">
    <source>
        <dbReference type="Proteomes" id="UP000191418"/>
    </source>
</evidence>
<evidence type="ECO:0000256" key="3">
    <source>
        <dbReference type="ARBA" id="ARBA00022618"/>
    </source>
</evidence>
<dbReference type="GO" id="GO:0005886">
    <property type="term" value="C:plasma membrane"/>
    <property type="evidence" value="ECO:0007669"/>
    <property type="project" value="UniProtKB-SubCell"/>
</dbReference>
<evidence type="ECO:0000256" key="4">
    <source>
        <dbReference type="ARBA" id="ARBA00022692"/>
    </source>
</evidence>
<evidence type="ECO:0000259" key="12">
    <source>
        <dbReference type="SMART" id="SM00771"/>
    </source>
</evidence>
<comment type="function">
    <text evidence="8 9">Essential cell division protein that stabilizes the FtsZ protofilaments by cross-linking them and that serves as a cytoplasmic membrane anchor for the Z ring. Also required for the recruitment to the septal ring of downstream cell division proteins.</text>
</comment>
<reference evidence="13 14" key="1">
    <citation type="submission" date="2017-01" db="EMBL/GenBank/DDBJ databases">
        <title>Genome Sequencing of a Marine Spirillum, Oceanospirillum multiglobuliferum ATCC 33336, from Japan.</title>
        <authorList>
            <person name="Carney J.G."/>
            <person name="Trachtenberg A.M."/>
            <person name="Rheaume B.A."/>
            <person name="Linnane J.D."/>
            <person name="Pitts N.L."/>
            <person name="Mykles D.L."/>
            <person name="Maclea K.S."/>
        </authorList>
    </citation>
    <scope>NUCLEOTIDE SEQUENCE [LARGE SCALE GENOMIC DNA]</scope>
    <source>
        <strain evidence="13 14">ATCC 33336</strain>
    </source>
</reference>
<dbReference type="OrthoDB" id="7054914at2"/>
<gene>
    <name evidence="8" type="primary">zipA</name>
    <name evidence="13" type="ORF">BTE48_02565</name>
</gene>
<dbReference type="GO" id="GO:0043093">
    <property type="term" value="P:FtsZ-dependent cytokinesis"/>
    <property type="evidence" value="ECO:0007669"/>
    <property type="project" value="UniProtKB-UniRule"/>
</dbReference>
<feature type="region of interest" description="Disordered" evidence="11">
    <location>
        <begin position="346"/>
        <end position="393"/>
    </location>
</feature>
<dbReference type="EMBL" id="MTSM01000002">
    <property type="protein sequence ID" value="OPX56778.1"/>
    <property type="molecule type" value="Genomic_DNA"/>
</dbReference>
<dbReference type="InterPro" id="IPR036765">
    <property type="entry name" value="ZipA_FtsZ-bd_C_sf"/>
</dbReference>
<evidence type="ECO:0000256" key="10">
    <source>
        <dbReference type="SAM" id="Coils"/>
    </source>
</evidence>
<keyword evidence="14" id="KW-1185">Reference proteome</keyword>
<keyword evidence="5 8" id="KW-1133">Transmembrane helix</keyword>
<evidence type="ECO:0000256" key="1">
    <source>
        <dbReference type="ARBA" id="ARBA00022475"/>
    </source>
</evidence>
<keyword evidence="6 8" id="KW-0472">Membrane</keyword>
<proteinExistence type="inferred from homology"/>
<dbReference type="PANTHER" id="PTHR38685">
    <property type="entry name" value="CELL DIVISION PROTEIN ZIPA"/>
    <property type="match status" value="1"/>
</dbReference>
<protein>
    <recommendedName>
        <fullName evidence="8 9">Cell division protein ZipA</fullName>
    </recommendedName>
</protein>
<comment type="caution">
    <text evidence="13">The sequence shown here is derived from an EMBL/GenBank/DDBJ whole genome shotgun (WGS) entry which is preliminary data.</text>
</comment>
<evidence type="ECO:0000256" key="8">
    <source>
        <dbReference type="HAMAP-Rule" id="MF_00509"/>
    </source>
</evidence>
<dbReference type="InterPro" id="IPR007449">
    <property type="entry name" value="ZipA_FtsZ-bd_C"/>
</dbReference>
<evidence type="ECO:0000256" key="9">
    <source>
        <dbReference type="RuleBase" id="RU003612"/>
    </source>
</evidence>
<name>A0A1T4L6D1_9GAMM</name>
<dbReference type="PANTHER" id="PTHR38685:SF1">
    <property type="entry name" value="CELL DIVISION PROTEIN ZIPA"/>
    <property type="match status" value="1"/>
</dbReference>
<keyword evidence="7 8" id="KW-0131">Cell cycle</keyword>
<feature type="domain" description="ZipA C-terminal FtsZ-binding" evidence="12">
    <location>
        <begin position="415"/>
        <end position="545"/>
    </location>
</feature>
<comment type="subunit">
    <text evidence="8">Interacts with FtsZ via their C-terminal domains.</text>
</comment>
<feature type="region of interest" description="Disordered" evidence="11">
    <location>
        <begin position="109"/>
        <end position="153"/>
    </location>
</feature>
<keyword evidence="3 8" id="KW-0132">Cell division</keyword>
<dbReference type="SMART" id="SM00771">
    <property type="entry name" value="ZipA_C"/>
    <property type="match status" value="1"/>
</dbReference>
<dbReference type="GO" id="GO:0032153">
    <property type="term" value="C:cell division site"/>
    <property type="evidence" value="ECO:0007669"/>
    <property type="project" value="UniProtKB-UniRule"/>
</dbReference>